<dbReference type="RefSeq" id="WP_091096309.1">
    <property type="nucleotide sequence ID" value="NZ_FNXE01000005.1"/>
</dbReference>
<dbReference type="PANTHER" id="PTHR34585">
    <property type="match status" value="1"/>
</dbReference>
<evidence type="ECO:0000313" key="3">
    <source>
        <dbReference type="Proteomes" id="UP000199634"/>
    </source>
</evidence>
<dbReference type="AlphaFoldDB" id="A0A1H6JNB9"/>
<keyword evidence="3" id="KW-1185">Reference proteome</keyword>
<evidence type="ECO:0000313" key="2">
    <source>
        <dbReference type="EMBL" id="SEH63557.1"/>
    </source>
</evidence>
<dbReference type="Gene3D" id="1.10.1660.10">
    <property type="match status" value="1"/>
</dbReference>
<proteinExistence type="predicted"/>
<dbReference type="OrthoDB" id="961769at2"/>
<organism evidence="2 3">
    <name type="scientific">Paenimyroides marinum</name>
    <dbReference type="NCBI Taxonomy" id="1159016"/>
    <lineage>
        <taxon>Bacteria</taxon>
        <taxon>Pseudomonadati</taxon>
        <taxon>Bacteroidota</taxon>
        <taxon>Flavobacteriia</taxon>
        <taxon>Flavobacteriales</taxon>
        <taxon>Flavobacteriaceae</taxon>
        <taxon>Paenimyroides</taxon>
    </lineage>
</organism>
<sequence length="103" mass="12010">MEVIAIQKSVLNGMKNELEALLELTENATRKYNPIFKGEQWLDNQEVCLMMNITKRTLQTYKDKGLLPYSRLNRKNYYKRSDVQALLDAVHPNNTNNNGFTDE</sequence>
<dbReference type="InterPro" id="IPR041657">
    <property type="entry name" value="HTH_17"/>
</dbReference>
<dbReference type="Proteomes" id="UP000199634">
    <property type="component" value="Unassembled WGS sequence"/>
</dbReference>
<feature type="domain" description="Helix-turn-helix" evidence="1">
    <location>
        <begin position="41"/>
        <end position="88"/>
    </location>
</feature>
<protein>
    <submittedName>
        <fullName evidence="2">Helix-turn-helix domain-containing protein</fullName>
    </submittedName>
</protein>
<dbReference type="SUPFAM" id="SSF46955">
    <property type="entry name" value="Putative DNA-binding domain"/>
    <property type="match status" value="1"/>
</dbReference>
<dbReference type="PANTHER" id="PTHR34585:SF22">
    <property type="entry name" value="HELIX-TURN-HELIX DOMAIN-CONTAINING PROTEIN"/>
    <property type="match status" value="1"/>
</dbReference>
<name>A0A1H6JNB9_9FLAO</name>
<gene>
    <name evidence="2" type="ORF">SAMN02927937_00605</name>
</gene>
<evidence type="ECO:0000259" key="1">
    <source>
        <dbReference type="Pfam" id="PF12728"/>
    </source>
</evidence>
<dbReference type="EMBL" id="FNXE01000005">
    <property type="protein sequence ID" value="SEH63557.1"/>
    <property type="molecule type" value="Genomic_DNA"/>
</dbReference>
<accession>A0A1H6JNB9</accession>
<dbReference type="InterPro" id="IPR009061">
    <property type="entry name" value="DNA-bd_dom_put_sf"/>
</dbReference>
<dbReference type="STRING" id="1159016.SAMN02927937_00605"/>
<reference evidence="2 3" key="1">
    <citation type="submission" date="2016-10" db="EMBL/GenBank/DDBJ databases">
        <authorList>
            <person name="de Groot N.N."/>
        </authorList>
    </citation>
    <scope>NUCLEOTIDE SEQUENCE [LARGE SCALE GENOMIC DNA]</scope>
    <source>
        <strain evidence="2 3">CGMCC 1.10825</strain>
    </source>
</reference>
<dbReference type="Pfam" id="PF12728">
    <property type="entry name" value="HTH_17"/>
    <property type="match status" value="1"/>
</dbReference>